<dbReference type="InterPro" id="IPR039867">
    <property type="entry name" value="Furry/Tao3/Mor2"/>
</dbReference>
<evidence type="ECO:0008006" key="6">
    <source>
        <dbReference type="Google" id="ProtNLM"/>
    </source>
</evidence>
<dbReference type="Gene3D" id="1.25.10.10">
    <property type="entry name" value="Leucine-rich Repeat Variant"/>
    <property type="match status" value="1"/>
</dbReference>
<feature type="compositionally biased region" description="Low complexity" evidence="1">
    <location>
        <begin position="73"/>
        <end position="88"/>
    </location>
</feature>
<feature type="compositionally biased region" description="Polar residues" evidence="1">
    <location>
        <begin position="811"/>
        <end position="827"/>
    </location>
</feature>
<feature type="compositionally biased region" description="Basic and acidic residues" evidence="1">
    <location>
        <begin position="523"/>
        <end position="539"/>
    </location>
</feature>
<dbReference type="GO" id="GO:0031175">
    <property type="term" value="P:neuron projection development"/>
    <property type="evidence" value="ECO:0007669"/>
    <property type="project" value="TreeGrafter"/>
</dbReference>
<feature type="compositionally biased region" description="Low complexity" evidence="1">
    <location>
        <begin position="129"/>
        <end position="140"/>
    </location>
</feature>
<dbReference type="GO" id="GO:0030427">
    <property type="term" value="C:site of polarized growth"/>
    <property type="evidence" value="ECO:0007669"/>
    <property type="project" value="TreeGrafter"/>
</dbReference>
<dbReference type="Pfam" id="PF14225">
    <property type="entry name" value="MOR2-PAG1_C"/>
    <property type="match status" value="1"/>
</dbReference>
<feature type="region of interest" description="Disordered" evidence="1">
    <location>
        <begin position="683"/>
        <end position="760"/>
    </location>
</feature>
<sequence>MLIHRISCDREENRPRILPPGYVVELMLTLEAIVDSLDAAEDRLEWQAPPGPQTSLSVKDESSKPPVGAHGLTSRSRATSAITSSASAGQNAGNHVRSTSYSVSYSSKKPAPGSPTCEHRDVRTRGSAEGVEPGRVGVRGFSQANSAPGSSATNLSRSRSAQSLRAIGAGFDATSSQEDKLTIMAQLFCIAISLLESDYEHEFLLALRLIDKVSERFDLEKPECRDRVDRLIRQMRWPSFPGVHSLLLKGLTNPSTYEQSLRMISQMTTALDLHVIDPSQTVAFPLNVVALLPYMLHHYEDANELCVRSADKIAEICTEKSAKLENLATVMTLYSRRTFSKESFQWTKCVVKYLHDAYSHLSPTIISFLVEVLDHGPLLVHAPILSILHCLLHYVDIHAQKSQILNIDLLRPVAKFLESNNWKEALKILRLVVTRSSSLVVPPSHQLQSQSSSWGFMPSSNSLGFTIPNVHRSNYTEGSSAYKKELPGRTMEFSFDMSLTPIIAKKFPAVPSSSGPPPYSLKDPIDANGDRTKHKREDGSLTPKRSPSQTATDSVIVPGWKRPYMSQARTREKLVNLLTSCGQRIGLPKSPSVIFSQTSEVIEHPMSSMASSMEEVSPHDGSIGGGGGGRDGAASSDGKLGEESSSDAQFTVFKDFDFLENEESGGESEDNFNWGVKRSTLDLRGGASGSLGDPKETPPTSERSSQPNSESVLQPHSVASDDVVTAHARGAGSGASAATADGRDGAASSDGKLGEESSSDAQFTVFKDFDFLENEESGGESEDNFNWGVKRSTLDLRGGASGSLGDPKETPPTSERSSQPNSESVLQPHSVASDDVVTAHARGAGSGASAATAADDYPSSEEETGGSVSPLEHLSRLSEGGGRRSRVGATPTGPTGKASTSKPPPSSLVIGHGRRRRRQSQDSDSSYVHSSSDGDAGDLTPCNASPCLSSILSPHVQAEGAPPPPPLSMSTSSASENLSVVVPPTASMKASPESGGKSSVELIEPKQPEPELLGDTPMRHQQWVESEWRNLVTSLTIPMASRDFQAKPVLIAATPLRFTQLYKSLGVGLGSLVQMACDLLASESPDPWLSPLLIQLGNLSHTLTHTHPPFLWLDSWSVSSNAPASVLDMAKFNVLEIHEHFETFLDKREHAIECLEGVRSSLKLQALGEEPQIPGAYLIYMQDHQMDLSKAVNRLGFQLVSIWDSFTKLIASLYPYLVPNVSSVCVLQAHQILDVKGCPENYRAAKVSIFIDFQFLNELIPLEKGIKSFSLYTRRYLRRLRPHPKGLKLTCLLPFASEQRASDAECSESEAEQAVLTSRRHQEGAIGEDSLGDLLLRKQWKKAWDEFKLHRSVFSVELNNMADDMMAILHIYCKAYSTKYRGLFCLPADLIALQETISPLKESLMHLMTSLRQAEHNVASSAVSTSSKDSMQRSYC</sequence>
<evidence type="ECO:0000256" key="1">
    <source>
        <dbReference type="SAM" id="MobiDB-lite"/>
    </source>
</evidence>
<feature type="compositionally biased region" description="Polar residues" evidence="1">
    <location>
        <begin position="543"/>
        <end position="553"/>
    </location>
</feature>
<reference evidence="4" key="1">
    <citation type="submission" date="2020-11" db="EMBL/GenBank/DDBJ databases">
        <authorList>
            <person name="Tran Van P."/>
        </authorList>
    </citation>
    <scope>NUCLEOTIDE SEQUENCE</scope>
</reference>
<feature type="domain" description="Protein furry C-terminal" evidence="3">
    <location>
        <begin position="484"/>
        <end position="682"/>
    </location>
</feature>
<evidence type="ECO:0000313" key="5">
    <source>
        <dbReference type="Proteomes" id="UP000678499"/>
    </source>
</evidence>
<feature type="domain" description="Cell morphogenesis protein C-terminal" evidence="2">
    <location>
        <begin position="185"/>
        <end position="437"/>
    </location>
</feature>
<evidence type="ECO:0000259" key="2">
    <source>
        <dbReference type="Pfam" id="PF14225"/>
    </source>
</evidence>
<feature type="compositionally biased region" description="Low complexity" evidence="1">
    <location>
        <begin position="98"/>
        <end position="107"/>
    </location>
</feature>
<feature type="compositionally biased region" description="Low complexity" evidence="1">
    <location>
        <begin position="838"/>
        <end position="854"/>
    </location>
</feature>
<evidence type="ECO:0000259" key="3">
    <source>
        <dbReference type="Pfam" id="PF19421"/>
    </source>
</evidence>
<feature type="compositionally biased region" description="Basic and acidic residues" evidence="1">
    <location>
        <begin position="117"/>
        <end position="126"/>
    </location>
</feature>
<feature type="domain" description="Protein furry C-terminal" evidence="3">
    <location>
        <begin position="754"/>
        <end position="795"/>
    </location>
</feature>
<feature type="compositionally biased region" description="Low complexity" evidence="1">
    <location>
        <begin position="725"/>
        <end position="751"/>
    </location>
</feature>
<dbReference type="EMBL" id="OA885037">
    <property type="protein sequence ID" value="CAD7281594.1"/>
    <property type="molecule type" value="Genomic_DNA"/>
</dbReference>
<feature type="compositionally biased region" description="Polar residues" evidence="1">
    <location>
        <begin position="142"/>
        <end position="154"/>
    </location>
</feature>
<dbReference type="InterPro" id="IPR045842">
    <property type="entry name" value="Fry_C"/>
</dbReference>
<name>A0A7R9BW56_9CRUS</name>
<dbReference type="Proteomes" id="UP000678499">
    <property type="component" value="Unassembled WGS sequence"/>
</dbReference>
<gene>
    <name evidence="4" type="ORF">NMOB1V02_LOCUS9234</name>
</gene>
<proteinExistence type="predicted"/>
<dbReference type="InterPro" id="IPR025481">
    <property type="entry name" value="Cell_Morphogen_C"/>
</dbReference>
<dbReference type="Pfam" id="PF19421">
    <property type="entry name" value="Fry_C"/>
    <property type="match status" value="3"/>
</dbReference>
<dbReference type="GO" id="GO:0000902">
    <property type="term" value="P:cell morphogenesis"/>
    <property type="evidence" value="ECO:0007669"/>
    <property type="project" value="InterPro"/>
</dbReference>
<dbReference type="GO" id="GO:0005938">
    <property type="term" value="C:cell cortex"/>
    <property type="evidence" value="ECO:0007669"/>
    <property type="project" value="TreeGrafter"/>
</dbReference>
<feature type="compositionally biased region" description="Low complexity" evidence="1">
    <location>
        <begin position="922"/>
        <end position="934"/>
    </location>
</feature>
<dbReference type="PANTHER" id="PTHR12295:SF30">
    <property type="entry name" value="PROTEIN FURRY"/>
    <property type="match status" value="1"/>
</dbReference>
<feature type="region of interest" description="Disordered" evidence="1">
    <location>
        <begin position="774"/>
        <end position="941"/>
    </location>
</feature>
<evidence type="ECO:0000313" key="4">
    <source>
        <dbReference type="EMBL" id="CAD7281594.1"/>
    </source>
</evidence>
<feature type="region of interest" description="Disordered" evidence="1">
    <location>
        <begin position="955"/>
        <end position="977"/>
    </location>
</feature>
<feature type="compositionally biased region" description="Acidic residues" evidence="1">
    <location>
        <begin position="774"/>
        <end position="783"/>
    </location>
</feature>
<feature type="compositionally biased region" description="Gly residues" evidence="1">
    <location>
        <begin position="622"/>
        <end position="631"/>
    </location>
</feature>
<dbReference type="OrthoDB" id="6287725at2759"/>
<organism evidence="4">
    <name type="scientific">Notodromas monacha</name>
    <dbReference type="NCBI Taxonomy" id="399045"/>
    <lineage>
        <taxon>Eukaryota</taxon>
        <taxon>Metazoa</taxon>
        <taxon>Ecdysozoa</taxon>
        <taxon>Arthropoda</taxon>
        <taxon>Crustacea</taxon>
        <taxon>Oligostraca</taxon>
        <taxon>Ostracoda</taxon>
        <taxon>Podocopa</taxon>
        <taxon>Podocopida</taxon>
        <taxon>Cypridocopina</taxon>
        <taxon>Cypridoidea</taxon>
        <taxon>Cyprididae</taxon>
        <taxon>Notodromas</taxon>
    </lineage>
</organism>
<protein>
    <recommendedName>
        <fullName evidence="6">Protein furry</fullName>
    </recommendedName>
</protein>
<accession>A0A7R9BW56</accession>
<keyword evidence="5" id="KW-1185">Reference proteome</keyword>
<dbReference type="PANTHER" id="PTHR12295">
    <property type="entry name" value="FURRY-RELATED"/>
    <property type="match status" value="1"/>
</dbReference>
<feature type="region of interest" description="Disordered" evidence="1">
    <location>
        <begin position="509"/>
        <end position="553"/>
    </location>
</feature>
<dbReference type="InterPro" id="IPR011989">
    <property type="entry name" value="ARM-like"/>
</dbReference>
<dbReference type="EMBL" id="CAJPEX010003000">
    <property type="protein sequence ID" value="CAG0921746.1"/>
    <property type="molecule type" value="Genomic_DNA"/>
</dbReference>
<feature type="domain" description="Protein furry C-terminal" evidence="3">
    <location>
        <begin position="1104"/>
        <end position="1212"/>
    </location>
</feature>
<feature type="region of interest" description="Disordered" evidence="1">
    <location>
        <begin position="609"/>
        <end position="646"/>
    </location>
</feature>
<feature type="region of interest" description="Disordered" evidence="1">
    <location>
        <begin position="46"/>
        <end position="157"/>
    </location>
</feature>
<feature type="compositionally biased region" description="Polar residues" evidence="1">
    <location>
        <begin position="698"/>
        <end position="714"/>
    </location>
</feature>